<accession>A0A0N9HWX2</accession>
<dbReference type="CDD" id="cd00093">
    <property type="entry name" value="HTH_XRE"/>
    <property type="match status" value="1"/>
</dbReference>
<proteinExistence type="predicted"/>
<dbReference type="Proteomes" id="UP000063699">
    <property type="component" value="Chromosome"/>
</dbReference>
<dbReference type="Gene3D" id="3.40.50.300">
    <property type="entry name" value="P-loop containing nucleotide triphosphate hydrolases"/>
    <property type="match status" value="1"/>
</dbReference>
<dbReference type="GO" id="GO:0003677">
    <property type="term" value="F:DNA binding"/>
    <property type="evidence" value="ECO:0007669"/>
    <property type="project" value="InterPro"/>
</dbReference>
<dbReference type="SMART" id="SM00530">
    <property type="entry name" value="HTH_XRE"/>
    <property type="match status" value="1"/>
</dbReference>
<dbReference type="AlphaFoldDB" id="A0A0N9HWX2"/>
<dbReference type="EMBL" id="CP012752">
    <property type="protein sequence ID" value="ALG06379.1"/>
    <property type="molecule type" value="Genomic_DNA"/>
</dbReference>
<dbReference type="STRING" id="860235.AOZ06_05070"/>
<dbReference type="SUPFAM" id="SSF52540">
    <property type="entry name" value="P-loop containing nucleoside triphosphate hydrolases"/>
    <property type="match status" value="1"/>
</dbReference>
<evidence type="ECO:0000259" key="1">
    <source>
        <dbReference type="PROSITE" id="PS50943"/>
    </source>
</evidence>
<feature type="domain" description="HTH cro/C1-type" evidence="1">
    <location>
        <begin position="44"/>
        <end position="97"/>
    </location>
</feature>
<dbReference type="KEGG" id="kphy:AOZ06_05070"/>
<organism evidence="2 3">
    <name type="scientific">Kibdelosporangium phytohabitans</name>
    <dbReference type="NCBI Taxonomy" id="860235"/>
    <lineage>
        <taxon>Bacteria</taxon>
        <taxon>Bacillati</taxon>
        <taxon>Actinomycetota</taxon>
        <taxon>Actinomycetes</taxon>
        <taxon>Pseudonocardiales</taxon>
        <taxon>Pseudonocardiaceae</taxon>
        <taxon>Kibdelosporangium</taxon>
    </lineage>
</organism>
<evidence type="ECO:0000313" key="2">
    <source>
        <dbReference type="EMBL" id="ALG06379.1"/>
    </source>
</evidence>
<dbReference type="Pfam" id="PF13560">
    <property type="entry name" value="HTH_31"/>
    <property type="match status" value="1"/>
</dbReference>
<reference evidence="2 3" key="1">
    <citation type="submission" date="2015-07" db="EMBL/GenBank/DDBJ databases">
        <title>Genome sequencing of Kibdelosporangium phytohabitans.</title>
        <authorList>
            <person name="Qin S."/>
            <person name="Xing K."/>
        </authorList>
    </citation>
    <scope>NUCLEOTIDE SEQUENCE [LARGE SCALE GENOMIC DNA]</scope>
    <source>
        <strain evidence="2 3">KLBMP1111</strain>
    </source>
</reference>
<keyword evidence="3" id="KW-1185">Reference proteome</keyword>
<gene>
    <name evidence="2" type="ORF">AOZ06_05070</name>
</gene>
<dbReference type="InterPro" id="IPR010982">
    <property type="entry name" value="Lambda_DNA-bd_dom_sf"/>
</dbReference>
<evidence type="ECO:0000313" key="3">
    <source>
        <dbReference type="Proteomes" id="UP000063699"/>
    </source>
</evidence>
<dbReference type="PROSITE" id="PS50943">
    <property type="entry name" value="HTH_CROC1"/>
    <property type="match status" value="1"/>
</dbReference>
<name>A0A0N9HWX2_9PSEU</name>
<dbReference type="InterPro" id="IPR001387">
    <property type="entry name" value="Cro/C1-type_HTH"/>
</dbReference>
<dbReference type="InterPro" id="IPR027417">
    <property type="entry name" value="P-loop_NTPase"/>
</dbReference>
<protein>
    <recommendedName>
        <fullName evidence="1">HTH cro/C1-type domain-containing protein</fullName>
    </recommendedName>
</protein>
<sequence length="611" mass="66435">MGIHGSGTEEASNRGDWGPAAAYTGGVVVDELVAQSRRRVGGLLRRYRKSAGLSIAALAAATQYSKSAIAKVEQGKGDLTVEMAREVDRALVTGGRFVAVLTEPRFFRPAQLPAISNSMVGMEAEVRQLEEWLARGNEGADTRRVMLVTGPPWIGTSTMALRVAHSACERGEFPDGQLYADLAGFRADRSPRNPREVLASFLRALGAWVAPDATLSELTQEYRTALAGREMVIVLDNATSVEQVEPLLPGPSATDCRVLVASRLSLARLTTTVAERLEIRTLPQAQLGDLLRRLLSPNHPITRRADAVSHLVDGAGGFPSVITMTAEWLTDNAGVPMSVERFEEALFSQVDGSPLRAALDASYDHVSSDAQRLFRLLGGLPNVATSMAAAAQLLDVSPARAAACLAELTAANFVRADSERGRYLQYPLLRRYGRFLNVAHDAVVDRDAARDRLLAWYLQTVKAAEQTIMANEARSAAHEHSGRLTRDMRFSTTASALAWMRAEGWNLAAVLELGAATRKYRLVRELAQACLAGLDAFVATSPSRWGTLWREVTMWGRQPAASVKDPDGALPPGAMAEILGRLYQQRHFVMVVDEVGDAWVERTRPERQSTA</sequence>
<dbReference type="SUPFAM" id="SSF47413">
    <property type="entry name" value="lambda repressor-like DNA-binding domains"/>
    <property type="match status" value="1"/>
</dbReference>
<dbReference type="Gene3D" id="1.10.260.40">
    <property type="entry name" value="lambda repressor-like DNA-binding domains"/>
    <property type="match status" value="1"/>
</dbReference>